<keyword evidence="1" id="KW-0175">Coiled coil</keyword>
<dbReference type="Pfam" id="PF15254">
    <property type="entry name" value="CCDC14"/>
    <property type="match status" value="1"/>
</dbReference>
<proteinExistence type="predicted"/>
<dbReference type="EMBL" id="JANPWB010000005">
    <property type="protein sequence ID" value="KAJ1190220.1"/>
    <property type="molecule type" value="Genomic_DNA"/>
</dbReference>
<feature type="region of interest" description="Disordered" evidence="2">
    <location>
        <begin position="78"/>
        <end position="99"/>
    </location>
</feature>
<organism evidence="3 4">
    <name type="scientific">Pleurodeles waltl</name>
    <name type="common">Iberian ribbed newt</name>
    <dbReference type="NCBI Taxonomy" id="8319"/>
    <lineage>
        <taxon>Eukaryota</taxon>
        <taxon>Metazoa</taxon>
        <taxon>Chordata</taxon>
        <taxon>Craniata</taxon>
        <taxon>Vertebrata</taxon>
        <taxon>Euteleostomi</taxon>
        <taxon>Amphibia</taxon>
        <taxon>Batrachia</taxon>
        <taxon>Caudata</taxon>
        <taxon>Salamandroidea</taxon>
        <taxon>Salamandridae</taxon>
        <taxon>Pleurodelinae</taxon>
        <taxon>Pleurodeles</taxon>
    </lineage>
</organism>
<name>A0AAV7UMJ9_PLEWA</name>
<keyword evidence="4" id="KW-1185">Reference proteome</keyword>
<evidence type="ECO:0000313" key="4">
    <source>
        <dbReference type="Proteomes" id="UP001066276"/>
    </source>
</evidence>
<feature type="compositionally biased region" description="Basic residues" evidence="2">
    <location>
        <begin position="1"/>
        <end position="10"/>
    </location>
</feature>
<dbReference type="PANTHER" id="PTHR22367">
    <property type="entry name" value="COILED-COIL DOMAIN-CONTAINING PROTEIN 14"/>
    <property type="match status" value="1"/>
</dbReference>
<feature type="region of interest" description="Disordered" evidence="2">
    <location>
        <begin position="736"/>
        <end position="760"/>
    </location>
</feature>
<evidence type="ECO:0008006" key="5">
    <source>
        <dbReference type="Google" id="ProtNLM"/>
    </source>
</evidence>
<evidence type="ECO:0000256" key="1">
    <source>
        <dbReference type="SAM" id="Coils"/>
    </source>
</evidence>
<evidence type="ECO:0000256" key="2">
    <source>
        <dbReference type="SAM" id="MobiDB-lite"/>
    </source>
</evidence>
<sequence length="966" mass="107086">MAKQGLRAHKALSSGRLAGPAKVPGAKKRVAVRKTQSSMNSLCSTDSEDQVVVIHKGLDRCAALLKDILHNEDSEITRSNHGKTVSTKTVSKSLTGKGTISKKKVPKKHVLASHVHKEIVSSLERNTIPGKTAVVNKEQSSTCERNSNFQPVRIPSSKQSPLMQPGLCEHVQTQMSLMTSQVPEGARSAMPSKSCGLVSDSGCQGSIPFNYRLPSSTPALSPQHPATPVGYHTSAPTKCCNQNIPLGGPIFPIGSNAAATVTSHQPISSASDMLSCIPVRGPSNHSVTNYLPPAFQNETSSKEANSDHQPLRDSEMLLHIQAQLTELQQRNAESQRVSRKYEMHIPAESDSPRDEISSREQSEISSSEEEDVNGLDVAPVRDTSCQTSFEKTAFQTKKTSPQKTAQKVNKVKYLLGEIKALISDQDDSEVQRLIAELEESVCLLPAAVGTTNLHADIALALQPLRSENAQLRRRLRILNQQLRERERAEKEARSPDLNFELLSLQSMNITLQSQLSQSQKSLELLQGKNEELLKVINDQKEENKNIGKAIHEREEELLQSKQQAEIEAAKVKIEVEEALTKMKSIQFKLEASEKENNILGITLRQRDAEVHRLRELTRTLQGSMAKLLSDLNADNFRPKPGKTLTPSLLAAYEKQLQNEHCPASTSIMSYLKKLETDNVSLDEEAPFSDKIREAKSPDGTAYESHGAPDSLFKKLPVSEEAMRYFENSLLLSGSLSPISSRSPLKRNINPKSDSDTLLEEDHKPDETMYIPLASSPSKTKFAMPERRMCTPPRTELPPRDLSCKTKISNSENHKHTGESNPHLQRSEGSDFVDKFGLKKKVPSDPELIGSRTKLEEWLPAKTSEKAKDFPFDMSGKVGSPTRTKCHWTPQAYQQANDSRYMDRISVVNSSFSTIDYRPKKTDGSMSSFSTFTSHDEQDFRDGLADLDANIARLQRTLQANFPQKLA</sequence>
<dbReference type="AlphaFoldDB" id="A0AAV7UMJ9"/>
<feature type="region of interest" description="Disordered" evidence="2">
    <location>
        <begin position="329"/>
        <end position="373"/>
    </location>
</feature>
<dbReference type="PANTHER" id="PTHR22367:SF2">
    <property type="entry name" value="COILED-COIL DOMAIN-CONTAINING PROTEIN 14"/>
    <property type="match status" value="1"/>
</dbReference>
<feature type="coiled-coil region" evidence="1">
    <location>
        <begin position="461"/>
        <end position="491"/>
    </location>
</feature>
<feature type="region of interest" description="Disordered" evidence="2">
    <location>
        <begin position="1"/>
        <end position="30"/>
    </location>
</feature>
<comment type="caution">
    <text evidence="3">The sequence shown here is derived from an EMBL/GenBank/DDBJ whole genome shotgun (WGS) entry which is preliminary data.</text>
</comment>
<feature type="region of interest" description="Disordered" evidence="2">
    <location>
        <begin position="779"/>
        <end position="828"/>
    </location>
</feature>
<feature type="coiled-coil region" evidence="1">
    <location>
        <begin position="522"/>
        <end position="595"/>
    </location>
</feature>
<evidence type="ECO:0000313" key="3">
    <source>
        <dbReference type="EMBL" id="KAJ1190220.1"/>
    </source>
</evidence>
<reference evidence="3" key="1">
    <citation type="journal article" date="2022" name="bioRxiv">
        <title>Sequencing and chromosome-scale assembly of the giantPleurodeles waltlgenome.</title>
        <authorList>
            <person name="Brown T."/>
            <person name="Elewa A."/>
            <person name="Iarovenko S."/>
            <person name="Subramanian E."/>
            <person name="Araus A.J."/>
            <person name="Petzold A."/>
            <person name="Susuki M."/>
            <person name="Suzuki K.-i.T."/>
            <person name="Hayashi T."/>
            <person name="Toyoda A."/>
            <person name="Oliveira C."/>
            <person name="Osipova E."/>
            <person name="Leigh N.D."/>
            <person name="Simon A."/>
            <person name="Yun M.H."/>
        </authorList>
    </citation>
    <scope>NUCLEOTIDE SEQUENCE</scope>
    <source>
        <strain evidence="3">20211129_DDA</strain>
        <tissue evidence="3">Liver</tissue>
    </source>
</reference>
<dbReference type="GO" id="GO:0071539">
    <property type="term" value="P:protein localization to centrosome"/>
    <property type="evidence" value="ECO:0007669"/>
    <property type="project" value="TreeGrafter"/>
</dbReference>
<gene>
    <name evidence="3" type="ORF">NDU88_006958</name>
</gene>
<accession>A0AAV7UMJ9</accession>
<dbReference type="Proteomes" id="UP001066276">
    <property type="component" value="Chromosome 3_1"/>
</dbReference>
<dbReference type="GO" id="GO:0034451">
    <property type="term" value="C:centriolar satellite"/>
    <property type="evidence" value="ECO:0007669"/>
    <property type="project" value="TreeGrafter"/>
</dbReference>
<protein>
    <recommendedName>
        <fullName evidence="5">Coiled-coil domain-containing protein 14</fullName>
    </recommendedName>
</protein>
<feature type="compositionally biased region" description="Basic and acidic residues" evidence="2">
    <location>
        <begin position="339"/>
        <end position="362"/>
    </location>
</feature>
<feature type="region of interest" description="Disordered" evidence="2">
    <location>
        <begin position="135"/>
        <end position="162"/>
    </location>
</feature>
<dbReference type="InterPro" id="IPR029343">
    <property type="entry name" value="CCDC14"/>
</dbReference>
<feature type="compositionally biased region" description="Polar residues" evidence="2">
    <location>
        <begin position="137"/>
        <end position="162"/>
    </location>
</feature>
<feature type="compositionally biased region" description="Low complexity" evidence="2">
    <location>
        <begin position="82"/>
        <end position="99"/>
    </location>
</feature>